<reference evidence="1 2" key="1">
    <citation type="submission" date="2018-03" db="EMBL/GenBank/DDBJ databases">
        <title>Genomic Encyclopedia of Archaeal and Bacterial Type Strains, Phase II (KMG-II): from individual species to whole genera.</title>
        <authorList>
            <person name="Goeker M."/>
        </authorList>
    </citation>
    <scope>NUCLEOTIDE SEQUENCE [LARGE SCALE GENOMIC DNA]</scope>
    <source>
        <strain evidence="1 2">DSM 17586</strain>
    </source>
</reference>
<name>A0A2P8EXT9_9GAMM</name>
<dbReference type="Proteomes" id="UP000242133">
    <property type="component" value="Unassembled WGS sequence"/>
</dbReference>
<proteinExistence type="predicted"/>
<protein>
    <submittedName>
        <fullName evidence="1">Uncharacterized protein</fullName>
    </submittedName>
</protein>
<dbReference type="AlphaFoldDB" id="A0A2P8EXT9"/>
<dbReference type="EMBL" id="PYGI01000008">
    <property type="protein sequence ID" value="PSL14278.1"/>
    <property type="molecule type" value="Genomic_DNA"/>
</dbReference>
<sequence>MESYRSADTVICIGDENQMKTASLYFDDVLPLSTVPCPANIRSPELDSTVVSFLTDLGLSFTYDIFGEYPTMKLWEDKKETNGKYSGFFESEASFLDFYLSNSAGFRAGLNEYMRKSGFRDTPILIPGDSLITNNPIMENTQDILIELINVPAVNTENAQWNQIFEFRSDTESVAKLRRLRLYLHQTYAGKSKDFLIDHFYSSLEDYNSAARKHGFDLKTGVLSGLINSKSLLATSGATFSSVLFGEPILASVTAAGGALLEVGKISLELSKAKFSSEEFTNQHPLTYIIEANNKLSP</sequence>
<evidence type="ECO:0000313" key="2">
    <source>
        <dbReference type="Proteomes" id="UP000242133"/>
    </source>
</evidence>
<accession>A0A2P8EXT9</accession>
<organism evidence="1 2">
    <name type="scientific">Marinobacterium halophilum</name>
    <dbReference type="NCBI Taxonomy" id="267374"/>
    <lineage>
        <taxon>Bacteria</taxon>
        <taxon>Pseudomonadati</taxon>
        <taxon>Pseudomonadota</taxon>
        <taxon>Gammaproteobacteria</taxon>
        <taxon>Oceanospirillales</taxon>
        <taxon>Oceanospirillaceae</taxon>
        <taxon>Marinobacterium</taxon>
    </lineage>
</organism>
<comment type="caution">
    <text evidence="1">The sequence shown here is derived from an EMBL/GenBank/DDBJ whole genome shotgun (WGS) entry which is preliminary data.</text>
</comment>
<evidence type="ECO:0000313" key="1">
    <source>
        <dbReference type="EMBL" id="PSL14278.1"/>
    </source>
</evidence>
<gene>
    <name evidence="1" type="ORF">CLV44_1081</name>
</gene>
<keyword evidence="2" id="KW-1185">Reference proteome</keyword>